<organism evidence="7 8">
    <name type="scientific">Ktedonospora formicarum</name>
    <dbReference type="NCBI Taxonomy" id="2778364"/>
    <lineage>
        <taxon>Bacteria</taxon>
        <taxon>Bacillati</taxon>
        <taxon>Chloroflexota</taxon>
        <taxon>Ktedonobacteria</taxon>
        <taxon>Ktedonobacterales</taxon>
        <taxon>Ktedonobacteraceae</taxon>
        <taxon>Ktedonospora</taxon>
    </lineage>
</organism>
<evidence type="ECO:0000313" key="7">
    <source>
        <dbReference type="EMBL" id="GHO42981.1"/>
    </source>
</evidence>
<dbReference type="PROSITE" id="PS51012">
    <property type="entry name" value="ABC_TM2"/>
    <property type="match status" value="1"/>
</dbReference>
<keyword evidence="8" id="KW-1185">Reference proteome</keyword>
<dbReference type="InterPro" id="IPR047817">
    <property type="entry name" value="ABC2_TM_bact-type"/>
</dbReference>
<feature type="transmembrane region" description="Helical" evidence="5">
    <location>
        <begin position="35"/>
        <end position="57"/>
    </location>
</feature>
<evidence type="ECO:0000259" key="6">
    <source>
        <dbReference type="PROSITE" id="PS51012"/>
    </source>
</evidence>
<evidence type="ECO:0000256" key="5">
    <source>
        <dbReference type="RuleBase" id="RU361157"/>
    </source>
</evidence>
<feature type="transmembrane region" description="Helical" evidence="5">
    <location>
        <begin position="157"/>
        <end position="182"/>
    </location>
</feature>
<evidence type="ECO:0000256" key="1">
    <source>
        <dbReference type="ARBA" id="ARBA00004141"/>
    </source>
</evidence>
<dbReference type="PANTHER" id="PTHR43229">
    <property type="entry name" value="NODULATION PROTEIN J"/>
    <property type="match status" value="1"/>
</dbReference>
<dbReference type="InterPro" id="IPR051784">
    <property type="entry name" value="Nod_factor_ABC_transporter"/>
</dbReference>
<keyword evidence="4 5" id="KW-0472">Membrane</keyword>
<keyword evidence="5" id="KW-0813">Transport</keyword>
<reference evidence="7" key="1">
    <citation type="submission" date="2020-10" db="EMBL/GenBank/DDBJ databases">
        <title>Taxonomic study of unclassified bacteria belonging to the class Ktedonobacteria.</title>
        <authorList>
            <person name="Yabe S."/>
            <person name="Wang C.M."/>
            <person name="Zheng Y."/>
            <person name="Sakai Y."/>
            <person name="Cavaletti L."/>
            <person name="Monciardini P."/>
            <person name="Donadio S."/>
        </authorList>
    </citation>
    <scope>NUCLEOTIDE SEQUENCE</scope>
    <source>
        <strain evidence="7">SOSP1-1</strain>
    </source>
</reference>
<keyword evidence="2 5" id="KW-0812">Transmembrane</keyword>
<dbReference type="InterPro" id="IPR000412">
    <property type="entry name" value="ABC_2_transport"/>
</dbReference>
<feature type="transmembrane region" description="Helical" evidence="5">
    <location>
        <begin position="250"/>
        <end position="270"/>
    </location>
</feature>
<evidence type="ECO:0000256" key="2">
    <source>
        <dbReference type="ARBA" id="ARBA00022692"/>
    </source>
</evidence>
<evidence type="ECO:0000256" key="3">
    <source>
        <dbReference type="ARBA" id="ARBA00022989"/>
    </source>
</evidence>
<feature type="domain" description="ABC transmembrane type-2" evidence="6">
    <location>
        <begin position="41"/>
        <end position="270"/>
    </location>
</feature>
<protein>
    <recommendedName>
        <fullName evidence="5">Transport permease protein</fullName>
    </recommendedName>
</protein>
<feature type="transmembrane region" description="Helical" evidence="5">
    <location>
        <begin position="69"/>
        <end position="87"/>
    </location>
</feature>
<dbReference type="Proteomes" id="UP000612362">
    <property type="component" value="Unassembled WGS sequence"/>
</dbReference>
<sequence>MQFTKGNKPVMSTLMHQGRAAYAFFERNWNLTKRYWAWEIVWLIYNIANALTVTFIAKLAGETDPVKENYYILVLLIGTSVWSYLSVTFEGVTDVINIERWEGTIEHTFMAPISRFTHLIGSCWYAIAHGLLFSVLQLLIVGAFFHLDLGHANYLSALFILLVGSISFIGFGIASSVLPLLFTEKGSQMSFIIRAVLLLFSGVYYPIDVLPVWMQKVAIFSPATYVLEGLRNAIINGSPIWSPQILNNTWPLILAGAISIPLGIYIFGVAERYSKRTGRLKRNG</sequence>
<dbReference type="EMBL" id="BNJF01000001">
    <property type="protein sequence ID" value="GHO42981.1"/>
    <property type="molecule type" value="Genomic_DNA"/>
</dbReference>
<evidence type="ECO:0000256" key="4">
    <source>
        <dbReference type="ARBA" id="ARBA00023136"/>
    </source>
</evidence>
<dbReference type="AlphaFoldDB" id="A0A8J3HTH5"/>
<evidence type="ECO:0000313" key="8">
    <source>
        <dbReference type="Proteomes" id="UP000612362"/>
    </source>
</evidence>
<keyword evidence="3 5" id="KW-1133">Transmembrane helix</keyword>
<feature type="transmembrane region" description="Helical" evidence="5">
    <location>
        <begin position="123"/>
        <end position="145"/>
    </location>
</feature>
<dbReference type="GO" id="GO:0043190">
    <property type="term" value="C:ATP-binding cassette (ABC) transporter complex"/>
    <property type="evidence" value="ECO:0007669"/>
    <property type="project" value="InterPro"/>
</dbReference>
<name>A0A8J3HTH5_9CHLR</name>
<proteinExistence type="inferred from homology"/>
<dbReference type="PIRSF" id="PIRSF006648">
    <property type="entry name" value="DrrB"/>
    <property type="match status" value="1"/>
</dbReference>
<dbReference type="GO" id="GO:0140359">
    <property type="term" value="F:ABC-type transporter activity"/>
    <property type="evidence" value="ECO:0007669"/>
    <property type="project" value="InterPro"/>
</dbReference>
<comment type="caution">
    <text evidence="7">The sequence shown here is derived from an EMBL/GenBank/DDBJ whole genome shotgun (WGS) entry which is preliminary data.</text>
</comment>
<comment type="subcellular location">
    <subcellularLocation>
        <location evidence="5">Cell membrane</location>
        <topology evidence="5">Multi-pass membrane protein</topology>
    </subcellularLocation>
    <subcellularLocation>
        <location evidence="1">Membrane</location>
        <topology evidence="1">Multi-pass membrane protein</topology>
    </subcellularLocation>
</comment>
<feature type="transmembrane region" description="Helical" evidence="5">
    <location>
        <begin position="189"/>
        <end position="207"/>
    </location>
</feature>
<gene>
    <name evidence="7" type="ORF">KSX_11440</name>
</gene>
<accession>A0A8J3HTH5</accession>
<dbReference type="InterPro" id="IPR013525">
    <property type="entry name" value="ABC2_TM"/>
</dbReference>
<keyword evidence="5" id="KW-1003">Cell membrane</keyword>
<dbReference type="Pfam" id="PF01061">
    <property type="entry name" value="ABC2_membrane"/>
    <property type="match status" value="1"/>
</dbReference>
<comment type="similarity">
    <text evidence="5">Belongs to the ABC-2 integral membrane protein family.</text>
</comment>
<dbReference type="PANTHER" id="PTHR43229:SF2">
    <property type="entry name" value="NODULATION PROTEIN J"/>
    <property type="match status" value="1"/>
</dbReference>